<proteinExistence type="predicted"/>
<comment type="caution">
    <text evidence="1">The sequence shown here is derived from an EMBL/GenBank/DDBJ whole genome shotgun (WGS) entry which is preliminary data.</text>
</comment>
<dbReference type="EMBL" id="JACRDE010000089">
    <property type="protein sequence ID" value="MBI5248418.1"/>
    <property type="molecule type" value="Genomic_DNA"/>
</dbReference>
<sequence length="128" mass="15184">MKTASVKVEQWRDQNAYRLIDCRWGCKITAEACRAYQARTSRYTVHFKGHREQYPRVKGDYLRCFMPEPCQNILSDEEIAEIRLSLPDTRFSGAERRNRANQVRQLNRLVSPNAMLQEAQWHRSLVRI</sequence>
<gene>
    <name evidence="1" type="ORF">HY912_02890</name>
</gene>
<dbReference type="Proteomes" id="UP000807825">
    <property type="component" value="Unassembled WGS sequence"/>
</dbReference>
<protein>
    <submittedName>
        <fullName evidence="1">Uncharacterized protein</fullName>
    </submittedName>
</protein>
<reference evidence="1" key="1">
    <citation type="submission" date="2020-07" db="EMBL/GenBank/DDBJ databases">
        <title>Huge and variable diversity of episymbiotic CPR bacteria and DPANN archaea in groundwater ecosystems.</title>
        <authorList>
            <person name="He C.Y."/>
            <person name="Keren R."/>
            <person name="Whittaker M."/>
            <person name="Farag I.F."/>
            <person name="Doudna J."/>
            <person name="Cate J.H.D."/>
            <person name="Banfield J.F."/>
        </authorList>
    </citation>
    <scope>NUCLEOTIDE SEQUENCE</scope>
    <source>
        <strain evidence="1">NC_groundwater_1664_Pr3_B-0.1um_52_9</strain>
    </source>
</reference>
<name>A0A9D6V0D5_9BACT</name>
<accession>A0A9D6V0D5</accession>
<evidence type="ECO:0000313" key="1">
    <source>
        <dbReference type="EMBL" id="MBI5248418.1"/>
    </source>
</evidence>
<evidence type="ECO:0000313" key="2">
    <source>
        <dbReference type="Proteomes" id="UP000807825"/>
    </source>
</evidence>
<organism evidence="1 2">
    <name type="scientific">Desulfomonile tiedjei</name>
    <dbReference type="NCBI Taxonomy" id="2358"/>
    <lineage>
        <taxon>Bacteria</taxon>
        <taxon>Pseudomonadati</taxon>
        <taxon>Thermodesulfobacteriota</taxon>
        <taxon>Desulfomonilia</taxon>
        <taxon>Desulfomonilales</taxon>
        <taxon>Desulfomonilaceae</taxon>
        <taxon>Desulfomonile</taxon>
    </lineage>
</organism>
<dbReference type="AlphaFoldDB" id="A0A9D6V0D5"/>